<feature type="transmembrane region" description="Helical" evidence="7">
    <location>
        <begin position="165"/>
        <end position="187"/>
    </location>
</feature>
<dbReference type="InterPro" id="IPR051788">
    <property type="entry name" value="MFS_Transporter"/>
</dbReference>
<accession>A0A380KXI0</accession>
<keyword evidence="3" id="KW-0813">Transport</keyword>
<organism evidence="9 10">
    <name type="scientific">Streptococcus massiliensis</name>
    <dbReference type="NCBI Taxonomy" id="313439"/>
    <lineage>
        <taxon>Bacteria</taxon>
        <taxon>Bacillati</taxon>
        <taxon>Bacillota</taxon>
        <taxon>Bacilli</taxon>
        <taxon>Lactobacillales</taxon>
        <taxon>Streptococcaceae</taxon>
        <taxon>Streptococcus</taxon>
    </lineage>
</organism>
<dbReference type="Pfam" id="PF07690">
    <property type="entry name" value="MFS_1"/>
    <property type="match status" value="1"/>
</dbReference>
<feature type="transmembrane region" description="Helical" evidence="7">
    <location>
        <begin position="248"/>
        <end position="269"/>
    </location>
</feature>
<evidence type="ECO:0000313" key="9">
    <source>
        <dbReference type="EMBL" id="SUN75646.1"/>
    </source>
</evidence>
<evidence type="ECO:0000256" key="2">
    <source>
        <dbReference type="ARBA" id="ARBA00008335"/>
    </source>
</evidence>
<reference evidence="9" key="1">
    <citation type="submission" date="2018-06" db="EMBL/GenBank/DDBJ databases">
        <authorList>
            <consortium name="Pathogen Informatics"/>
            <person name="Doyle S."/>
        </authorList>
    </citation>
    <scope>NUCLEOTIDE SEQUENCE [LARGE SCALE GENOMIC DNA]</scope>
    <source>
        <strain evidence="9">NCTC13765</strain>
    </source>
</reference>
<evidence type="ECO:0000256" key="1">
    <source>
        <dbReference type="ARBA" id="ARBA00004651"/>
    </source>
</evidence>
<evidence type="ECO:0000259" key="8">
    <source>
        <dbReference type="PROSITE" id="PS50850"/>
    </source>
</evidence>
<evidence type="ECO:0000256" key="3">
    <source>
        <dbReference type="ARBA" id="ARBA00022448"/>
    </source>
</evidence>
<evidence type="ECO:0000256" key="5">
    <source>
        <dbReference type="ARBA" id="ARBA00022989"/>
    </source>
</evidence>
<dbReference type="InterPro" id="IPR005829">
    <property type="entry name" value="Sugar_transporter_CS"/>
</dbReference>
<dbReference type="Proteomes" id="UP000254634">
    <property type="component" value="Unassembled WGS sequence"/>
</dbReference>
<feature type="domain" description="Major facilitator superfamily (MFS) profile" evidence="8">
    <location>
        <begin position="10"/>
        <end position="390"/>
    </location>
</feature>
<evidence type="ECO:0000256" key="7">
    <source>
        <dbReference type="SAM" id="Phobius"/>
    </source>
</evidence>
<gene>
    <name evidence="9" type="primary">ydiM_1</name>
    <name evidence="9" type="ORF">NCTC13765_00078</name>
</gene>
<sequence>MPHRKQYLGLIGSLYMNYIFQGIAAIAISQNLSMFQKQWSASLSQVTLVVSAIGLGRILSLNFSGWFSDRYGRKMTVLLGVITYVLFFAGLVLTSNYLQALLVALLAGVGNAFLDTSTYPIVVEAFPSENDNSALSVLNKAFISIGQFIFPLLTRWTLQHHLYFAWTFLTSALGLLCNFFFLTRFAYPESKIDRHKEVVQSFIPKAKIQVEGLALMVFSFVSVSLFNIFILWIPNFSKQVLAIKNEDSLLFVSIYSVASFVSVFLTSFIVKKKVNIVNLILICLTITAFSLVYMLAMPSLFSIILASLAMGIFAAGGIWQLGLALLLEFFPNNRGMVTSFYSLTTALSVMVTPYLTGLMAERSLYQVFFYNFFLALVGILATWIVKIRYKKLFKKEIVPEK</sequence>
<dbReference type="STRING" id="1123307.GCA_000380065_00122"/>
<feature type="transmembrane region" description="Helical" evidence="7">
    <location>
        <begin position="75"/>
        <end position="94"/>
    </location>
</feature>
<proteinExistence type="inferred from homology"/>
<dbReference type="SUPFAM" id="SSF103473">
    <property type="entry name" value="MFS general substrate transporter"/>
    <property type="match status" value="1"/>
</dbReference>
<dbReference type="InterPro" id="IPR011701">
    <property type="entry name" value="MFS"/>
</dbReference>
<comment type="subcellular location">
    <subcellularLocation>
        <location evidence="1">Cell membrane</location>
        <topology evidence="1">Multi-pass membrane protein</topology>
    </subcellularLocation>
</comment>
<feature type="transmembrane region" description="Helical" evidence="7">
    <location>
        <begin position="208"/>
        <end position="233"/>
    </location>
</feature>
<dbReference type="EMBL" id="UHFR01000005">
    <property type="protein sequence ID" value="SUN75646.1"/>
    <property type="molecule type" value="Genomic_DNA"/>
</dbReference>
<dbReference type="PANTHER" id="PTHR23514">
    <property type="entry name" value="BYPASS OF STOP CODON PROTEIN 6"/>
    <property type="match status" value="1"/>
</dbReference>
<dbReference type="GO" id="GO:0022857">
    <property type="term" value="F:transmembrane transporter activity"/>
    <property type="evidence" value="ECO:0007669"/>
    <property type="project" value="InterPro"/>
</dbReference>
<dbReference type="RefSeq" id="WP_018370805.1">
    <property type="nucleotide sequence ID" value="NZ_UHFR01000005.1"/>
</dbReference>
<feature type="transmembrane region" description="Helical" evidence="7">
    <location>
        <begin position="276"/>
        <end position="296"/>
    </location>
</feature>
<keyword evidence="6 7" id="KW-0472">Membrane</keyword>
<comment type="similarity">
    <text evidence="2">Belongs to the major facilitator superfamily.</text>
</comment>
<protein>
    <submittedName>
        <fullName evidence="9">Putative transport protein</fullName>
    </submittedName>
</protein>
<feature type="transmembrane region" description="Helical" evidence="7">
    <location>
        <begin position="41"/>
        <end position="63"/>
    </location>
</feature>
<evidence type="ECO:0000256" key="4">
    <source>
        <dbReference type="ARBA" id="ARBA00022692"/>
    </source>
</evidence>
<feature type="transmembrane region" description="Helical" evidence="7">
    <location>
        <begin position="7"/>
        <end position="29"/>
    </location>
</feature>
<dbReference type="AlphaFoldDB" id="A0A380KXI0"/>
<dbReference type="OrthoDB" id="7066727at2"/>
<feature type="transmembrane region" description="Helical" evidence="7">
    <location>
        <begin position="368"/>
        <end position="385"/>
    </location>
</feature>
<dbReference type="PROSITE" id="PS50850">
    <property type="entry name" value="MFS"/>
    <property type="match status" value="1"/>
</dbReference>
<feature type="transmembrane region" description="Helical" evidence="7">
    <location>
        <begin position="302"/>
        <end position="327"/>
    </location>
</feature>
<dbReference type="InterPro" id="IPR036259">
    <property type="entry name" value="MFS_trans_sf"/>
</dbReference>
<feature type="transmembrane region" description="Helical" evidence="7">
    <location>
        <begin position="339"/>
        <end position="356"/>
    </location>
</feature>
<name>A0A380KXI0_9STRE</name>
<keyword evidence="4 7" id="KW-0812">Transmembrane</keyword>
<dbReference type="PANTHER" id="PTHR23514:SF3">
    <property type="entry name" value="BYPASS OF STOP CODON PROTEIN 6"/>
    <property type="match status" value="1"/>
</dbReference>
<dbReference type="PROSITE" id="PS00216">
    <property type="entry name" value="SUGAR_TRANSPORT_1"/>
    <property type="match status" value="1"/>
</dbReference>
<evidence type="ECO:0000256" key="6">
    <source>
        <dbReference type="ARBA" id="ARBA00023136"/>
    </source>
</evidence>
<dbReference type="InterPro" id="IPR020846">
    <property type="entry name" value="MFS_dom"/>
</dbReference>
<dbReference type="GO" id="GO:0005886">
    <property type="term" value="C:plasma membrane"/>
    <property type="evidence" value="ECO:0007669"/>
    <property type="project" value="UniProtKB-SubCell"/>
</dbReference>
<keyword evidence="10" id="KW-1185">Reference proteome</keyword>
<evidence type="ECO:0000313" key="10">
    <source>
        <dbReference type="Proteomes" id="UP000254634"/>
    </source>
</evidence>
<dbReference type="Gene3D" id="1.20.1250.20">
    <property type="entry name" value="MFS general substrate transporter like domains"/>
    <property type="match status" value="2"/>
</dbReference>
<keyword evidence="5 7" id="KW-1133">Transmembrane helix</keyword>